<gene>
    <name evidence="2" type="ORF">PICMEDRAFT_72226</name>
</gene>
<dbReference type="OrthoDB" id="2430343at2759"/>
<organism evidence="2 3">
    <name type="scientific">Pichia membranifaciens NRRL Y-2026</name>
    <dbReference type="NCBI Taxonomy" id="763406"/>
    <lineage>
        <taxon>Eukaryota</taxon>
        <taxon>Fungi</taxon>
        <taxon>Dikarya</taxon>
        <taxon>Ascomycota</taxon>
        <taxon>Saccharomycotina</taxon>
        <taxon>Pichiomycetes</taxon>
        <taxon>Pichiales</taxon>
        <taxon>Pichiaceae</taxon>
        <taxon>Pichia</taxon>
    </lineage>
</organism>
<dbReference type="AlphaFoldDB" id="A0A1E3NQB1"/>
<keyword evidence="1" id="KW-0472">Membrane</keyword>
<sequence length="110" mass="12408">MSLPVTIPDLRFEETFKAKLIKNAIEENQAKHTTKDGEIDKHISTGLILKTLFVDQIVMPFIQSFLLSSLLFYIRPLVTVSARKGHTLGVSLVSFIRSTGRTIFFLNPSE</sequence>
<accession>A0A1E3NQB1</accession>
<evidence type="ECO:0000313" key="3">
    <source>
        <dbReference type="Proteomes" id="UP000094455"/>
    </source>
</evidence>
<evidence type="ECO:0000256" key="1">
    <source>
        <dbReference type="SAM" id="Phobius"/>
    </source>
</evidence>
<dbReference type="RefSeq" id="XP_019019368.1">
    <property type="nucleotide sequence ID" value="XM_019164129.1"/>
</dbReference>
<dbReference type="Proteomes" id="UP000094455">
    <property type="component" value="Unassembled WGS sequence"/>
</dbReference>
<keyword evidence="1" id="KW-0812">Transmembrane</keyword>
<name>A0A1E3NQB1_9ASCO</name>
<feature type="transmembrane region" description="Helical" evidence="1">
    <location>
        <begin position="57"/>
        <end position="74"/>
    </location>
</feature>
<reference evidence="2 3" key="1">
    <citation type="journal article" date="2016" name="Proc. Natl. Acad. Sci. U.S.A.">
        <title>Comparative genomics of biotechnologically important yeasts.</title>
        <authorList>
            <person name="Riley R."/>
            <person name="Haridas S."/>
            <person name="Wolfe K.H."/>
            <person name="Lopes M.R."/>
            <person name="Hittinger C.T."/>
            <person name="Goeker M."/>
            <person name="Salamov A.A."/>
            <person name="Wisecaver J.H."/>
            <person name="Long T.M."/>
            <person name="Calvey C.H."/>
            <person name="Aerts A.L."/>
            <person name="Barry K.W."/>
            <person name="Choi C."/>
            <person name="Clum A."/>
            <person name="Coughlan A.Y."/>
            <person name="Deshpande S."/>
            <person name="Douglass A.P."/>
            <person name="Hanson S.J."/>
            <person name="Klenk H.-P."/>
            <person name="LaButti K.M."/>
            <person name="Lapidus A."/>
            <person name="Lindquist E.A."/>
            <person name="Lipzen A.M."/>
            <person name="Meier-Kolthoff J.P."/>
            <person name="Ohm R.A."/>
            <person name="Otillar R.P."/>
            <person name="Pangilinan J.L."/>
            <person name="Peng Y."/>
            <person name="Rokas A."/>
            <person name="Rosa C.A."/>
            <person name="Scheuner C."/>
            <person name="Sibirny A.A."/>
            <person name="Slot J.C."/>
            <person name="Stielow J.B."/>
            <person name="Sun H."/>
            <person name="Kurtzman C.P."/>
            <person name="Blackwell M."/>
            <person name="Grigoriev I.V."/>
            <person name="Jeffries T.W."/>
        </authorList>
    </citation>
    <scope>NUCLEOTIDE SEQUENCE [LARGE SCALE GENOMIC DNA]</scope>
    <source>
        <strain evidence="2 3">NRRL Y-2026</strain>
    </source>
</reference>
<protein>
    <submittedName>
        <fullName evidence="2">Uncharacterized protein</fullName>
    </submittedName>
</protein>
<proteinExistence type="predicted"/>
<keyword evidence="1" id="KW-1133">Transmembrane helix</keyword>
<dbReference type="GeneID" id="30180816"/>
<keyword evidence="3" id="KW-1185">Reference proteome</keyword>
<dbReference type="EMBL" id="KV454002">
    <property type="protein sequence ID" value="ODQ48255.1"/>
    <property type="molecule type" value="Genomic_DNA"/>
</dbReference>
<evidence type="ECO:0000313" key="2">
    <source>
        <dbReference type="EMBL" id="ODQ48255.1"/>
    </source>
</evidence>